<accession>A0A067RQM6</accession>
<name>A0A067RQM6_ZOONE</name>
<gene>
    <name evidence="1" type="ORF">L798_03073</name>
</gene>
<dbReference type="Proteomes" id="UP000027135">
    <property type="component" value="Unassembled WGS sequence"/>
</dbReference>
<dbReference type="InParanoid" id="A0A067RQM6"/>
<protein>
    <submittedName>
        <fullName evidence="1">Uncharacterized protein</fullName>
    </submittedName>
</protein>
<proteinExistence type="predicted"/>
<keyword evidence="2" id="KW-1185">Reference proteome</keyword>
<evidence type="ECO:0000313" key="1">
    <source>
        <dbReference type="EMBL" id="KDR22049.1"/>
    </source>
</evidence>
<reference evidence="1 2" key="1">
    <citation type="journal article" date="2014" name="Nat. Commun.">
        <title>Molecular traces of alternative social organization in a termite genome.</title>
        <authorList>
            <person name="Terrapon N."/>
            <person name="Li C."/>
            <person name="Robertson H.M."/>
            <person name="Ji L."/>
            <person name="Meng X."/>
            <person name="Booth W."/>
            <person name="Chen Z."/>
            <person name="Childers C.P."/>
            <person name="Glastad K.M."/>
            <person name="Gokhale K."/>
            <person name="Gowin J."/>
            <person name="Gronenberg W."/>
            <person name="Hermansen R.A."/>
            <person name="Hu H."/>
            <person name="Hunt B.G."/>
            <person name="Huylmans A.K."/>
            <person name="Khalil S.M."/>
            <person name="Mitchell R.D."/>
            <person name="Munoz-Torres M.C."/>
            <person name="Mustard J.A."/>
            <person name="Pan H."/>
            <person name="Reese J.T."/>
            <person name="Scharf M.E."/>
            <person name="Sun F."/>
            <person name="Vogel H."/>
            <person name="Xiao J."/>
            <person name="Yang W."/>
            <person name="Yang Z."/>
            <person name="Yang Z."/>
            <person name="Zhou J."/>
            <person name="Zhu J."/>
            <person name="Brent C.S."/>
            <person name="Elsik C.G."/>
            <person name="Goodisman M.A."/>
            <person name="Liberles D.A."/>
            <person name="Roe R.M."/>
            <person name="Vargo E.L."/>
            <person name="Vilcinskas A."/>
            <person name="Wang J."/>
            <person name="Bornberg-Bauer E."/>
            <person name="Korb J."/>
            <person name="Zhang G."/>
            <person name="Liebig J."/>
        </authorList>
    </citation>
    <scope>NUCLEOTIDE SEQUENCE [LARGE SCALE GENOMIC DNA]</scope>
    <source>
        <tissue evidence="1">Whole organism</tissue>
    </source>
</reference>
<organism evidence="1 2">
    <name type="scientific">Zootermopsis nevadensis</name>
    <name type="common">Dampwood termite</name>
    <dbReference type="NCBI Taxonomy" id="136037"/>
    <lineage>
        <taxon>Eukaryota</taxon>
        <taxon>Metazoa</taxon>
        <taxon>Ecdysozoa</taxon>
        <taxon>Arthropoda</taxon>
        <taxon>Hexapoda</taxon>
        <taxon>Insecta</taxon>
        <taxon>Pterygota</taxon>
        <taxon>Neoptera</taxon>
        <taxon>Polyneoptera</taxon>
        <taxon>Dictyoptera</taxon>
        <taxon>Blattodea</taxon>
        <taxon>Blattoidea</taxon>
        <taxon>Termitoidae</taxon>
        <taxon>Termopsidae</taxon>
        <taxon>Zootermopsis</taxon>
    </lineage>
</organism>
<dbReference type="EMBL" id="KK852527">
    <property type="protein sequence ID" value="KDR22049.1"/>
    <property type="molecule type" value="Genomic_DNA"/>
</dbReference>
<sequence length="131" mass="15150">MVIKEYVKLRKKHRNTEKGKTRVPFEDLEPTPVPFNGSETLAKKNKNTSNTKVMEMKCIMMSADVIYFTAKLNISYMEWNTYLLRTATWLIHLSKTDSDDLLKLVFSFRDAVCSEPASIERNCVMGDVSQF</sequence>
<evidence type="ECO:0000313" key="2">
    <source>
        <dbReference type="Proteomes" id="UP000027135"/>
    </source>
</evidence>
<dbReference type="AlphaFoldDB" id="A0A067RQM6"/>